<reference evidence="3 5" key="2">
    <citation type="journal article" date="2017" name="Infect. Genet. Evol.">
        <title>The new phylogeny of the genus Mycobacterium: The old and the news.</title>
        <authorList>
            <person name="Tortoli E."/>
            <person name="Fedrizzi T."/>
            <person name="Meehan C.J."/>
            <person name="Trovato A."/>
            <person name="Grottola A."/>
            <person name="Giacobazzi E."/>
            <person name="Serpini G.F."/>
            <person name="Tagliazucchi S."/>
            <person name="Fabio A."/>
            <person name="Bettua C."/>
            <person name="Bertorelli R."/>
            <person name="Frascaro F."/>
            <person name="De Sanctis V."/>
            <person name="Pecorari M."/>
            <person name="Jousson O."/>
            <person name="Segata N."/>
            <person name="Cirillo D.M."/>
        </authorList>
    </citation>
    <scope>NUCLEOTIDE SEQUENCE [LARGE SCALE GENOMIC DNA]</scope>
    <source>
        <strain evidence="3 5">NCTC 12882</strain>
    </source>
</reference>
<evidence type="ECO:0000313" key="4">
    <source>
        <dbReference type="Proteomes" id="UP000193907"/>
    </source>
</evidence>
<name>A0A1X1RSW8_MYCCE</name>
<comment type="caution">
    <text evidence="2">The sequence shown here is derived from an EMBL/GenBank/DDBJ whole genome shotgun (WGS) entry which is preliminary data.</text>
</comment>
<accession>A0A1X1RSW8</accession>
<evidence type="ECO:0000313" key="3">
    <source>
        <dbReference type="EMBL" id="PIB76451.1"/>
    </source>
</evidence>
<gene>
    <name evidence="2" type="ORF">AWB95_08780</name>
    <name evidence="3" type="ORF">CQY23_18625</name>
</gene>
<proteinExistence type="inferred from homology"/>
<dbReference type="Proteomes" id="UP000193907">
    <property type="component" value="Unassembled WGS sequence"/>
</dbReference>
<protein>
    <submittedName>
        <fullName evidence="2">Prevent-host-death protein</fullName>
    </submittedName>
    <submittedName>
        <fullName evidence="3">Type II toxin-antitoxin system prevent-host-death family antitoxin</fullName>
    </submittedName>
</protein>
<dbReference type="AlphaFoldDB" id="A0A1X1RSW8"/>
<evidence type="ECO:0000256" key="1">
    <source>
        <dbReference type="ARBA" id="ARBA00009981"/>
    </source>
</evidence>
<dbReference type="InterPro" id="IPR036165">
    <property type="entry name" value="YefM-like_sf"/>
</dbReference>
<dbReference type="OrthoDB" id="33091at2"/>
<comment type="similarity">
    <text evidence="1">Belongs to the phD/YefM antitoxin family.</text>
</comment>
<dbReference type="STRING" id="28045.AWB95_08780"/>
<dbReference type="Proteomes" id="UP000230971">
    <property type="component" value="Unassembled WGS sequence"/>
</dbReference>
<keyword evidence="4" id="KW-1185">Reference proteome</keyword>
<dbReference type="SUPFAM" id="SSF143120">
    <property type="entry name" value="YefM-like"/>
    <property type="match status" value="1"/>
</dbReference>
<organism evidence="2 4">
    <name type="scientific">Mycobacterium celatum</name>
    <dbReference type="NCBI Taxonomy" id="28045"/>
    <lineage>
        <taxon>Bacteria</taxon>
        <taxon>Bacillati</taxon>
        <taxon>Actinomycetota</taxon>
        <taxon>Actinomycetes</taxon>
        <taxon>Mycobacteriales</taxon>
        <taxon>Mycobacteriaceae</taxon>
        <taxon>Mycobacterium</taxon>
    </lineage>
</organism>
<dbReference type="EMBL" id="PDKV01000027">
    <property type="protein sequence ID" value="PIB76451.1"/>
    <property type="molecule type" value="Genomic_DNA"/>
</dbReference>
<dbReference type="Gene3D" id="3.40.1620.10">
    <property type="entry name" value="YefM-like domain"/>
    <property type="match status" value="1"/>
</dbReference>
<evidence type="ECO:0000313" key="2">
    <source>
        <dbReference type="EMBL" id="ORV14900.1"/>
    </source>
</evidence>
<evidence type="ECO:0000313" key="5">
    <source>
        <dbReference type="Proteomes" id="UP000230971"/>
    </source>
</evidence>
<dbReference type="EMBL" id="LQOM01000024">
    <property type="protein sequence ID" value="ORV14900.1"/>
    <property type="molecule type" value="Genomic_DNA"/>
</dbReference>
<dbReference type="NCBIfam" id="TIGR01552">
    <property type="entry name" value="phd_fam"/>
    <property type="match status" value="1"/>
</dbReference>
<sequence>MRELRNKGGDVLDRVERGERVIVTRDGRPVAELRPLPRRSARPDELIERWKRLPTVDPEALRRDMDAVIDSSL</sequence>
<reference evidence="2 4" key="1">
    <citation type="submission" date="2016-01" db="EMBL/GenBank/DDBJ databases">
        <title>The new phylogeny of the genus Mycobacterium.</title>
        <authorList>
            <person name="Tarcisio F."/>
            <person name="Conor M."/>
            <person name="Antonella G."/>
            <person name="Elisabetta G."/>
            <person name="Giulia F.S."/>
            <person name="Sara T."/>
            <person name="Anna F."/>
            <person name="Clotilde B."/>
            <person name="Roberto B."/>
            <person name="Veronica D.S."/>
            <person name="Fabio R."/>
            <person name="Monica P."/>
            <person name="Olivier J."/>
            <person name="Enrico T."/>
            <person name="Nicola S."/>
        </authorList>
    </citation>
    <scope>NUCLEOTIDE SEQUENCE [LARGE SCALE GENOMIC DNA]</scope>
    <source>
        <strain evidence="2 4">DSM 44243</strain>
    </source>
</reference>